<dbReference type="Pfam" id="PF01740">
    <property type="entry name" value="STAS"/>
    <property type="match status" value="1"/>
</dbReference>
<feature type="domain" description="STAS" evidence="1">
    <location>
        <begin position="3"/>
        <end position="105"/>
    </location>
</feature>
<dbReference type="Proteomes" id="UP000294325">
    <property type="component" value="Chromosome"/>
</dbReference>
<dbReference type="RefSeq" id="WP_134356389.1">
    <property type="nucleotide sequence ID" value="NZ_CP038033.1"/>
</dbReference>
<dbReference type="SUPFAM" id="SSF52091">
    <property type="entry name" value="SpoIIaa-like"/>
    <property type="match status" value="1"/>
</dbReference>
<dbReference type="EMBL" id="CP038033">
    <property type="protein sequence ID" value="QBQ53374.1"/>
    <property type="molecule type" value="Genomic_DNA"/>
</dbReference>
<evidence type="ECO:0000259" key="1">
    <source>
        <dbReference type="PROSITE" id="PS50801"/>
    </source>
</evidence>
<name>A0A4P7BWA9_9GAMM</name>
<protein>
    <recommendedName>
        <fullName evidence="1">STAS domain-containing protein</fullName>
    </recommendedName>
</protein>
<dbReference type="InterPro" id="IPR036513">
    <property type="entry name" value="STAS_dom_sf"/>
</dbReference>
<dbReference type="PROSITE" id="PS50801">
    <property type="entry name" value="STAS"/>
    <property type="match status" value="1"/>
</dbReference>
<proteinExistence type="predicted"/>
<dbReference type="KEGG" id="nwr:E3U44_01770"/>
<evidence type="ECO:0000313" key="2">
    <source>
        <dbReference type="EMBL" id="QBQ53374.1"/>
    </source>
</evidence>
<gene>
    <name evidence="2" type="ORF">E3U44_01770</name>
</gene>
<organism evidence="2 3">
    <name type="scientific">Nitrosococcus wardiae</name>
    <dbReference type="NCBI Taxonomy" id="1814290"/>
    <lineage>
        <taxon>Bacteria</taxon>
        <taxon>Pseudomonadati</taxon>
        <taxon>Pseudomonadota</taxon>
        <taxon>Gammaproteobacteria</taxon>
        <taxon>Chromatiales</taxon>
        <taxon>Chromatiaceae</taxon>
        <taxon>Nitrosococcus</taxon>
    </lineage>
</organism>
<dbReference type="InterPro" id="IPR002645">
    <property type="entry name" value="STAS_dom"/>
</dbReference>
<accession>A0A4P7BWA9</accession>
<sequence length="105" mass="12168">MPGAIEAPTKTHTIVLTIRDTLDFTMSQVSWKSSTQSCYQKINFVVDLANVESLKDSGYDLLWMLKECADKEQADTYIIHCNPRLYEELRELGLNQHFRIDKIQD</sequence>
<keyword evidence="3" id="KW-1185">Reference proteome</keyword>
<reference evidence="2 3" key="1">
    <citation type="submission" date="2019-03" db="EMBL/GenBank/DDBJ databases">
        <title>The genome sequence of Nitrosococcus wardiae strain D1FHST reveals the archetypal metabolic capacity of ammonia-oxidizing Gammaproteobacteria.</title>
        <authorList>
            <person name="Wang L."/>
            <person name="Lim C.K."/>
            <person name="Hanson T.E."/>
            <person name="Dang H."/>
            <person name="Klotz M.G."/>
        </authorList>
    </citation>
    <scope>NUCLEOTIDE SEQUENCE [LARGE SCALE GENOMIC DNA]</scope>
    <source>
        <strain evidence="2 3">D1FHS</strain>
    </source>
</reference>
<dbReference type="AlphaFoldDB" id="A0A4P7BWA9"/>
<dbReference type="Gene3D" id="3.30.750.24">
    <property type="entry name" value="STAS domain"/>
    <property type="match status" value="1"/>
</dbReference>
<dbReference type="OrthoDB" id="278639at2"/>
<evidence type="ECO:0000313" key="3">
    <source>
        <dbReference type="Proteomes" id="UP000294325"/>
    </source>
</evidence>